<feature type="domain" description="PH" evidence="3">
    <location>
        <begin position="6"/>
        <end position="102"/>
    </location>
</feature>
<dbReference type="Pfam" id="PF00169">
    <property type="entry name" value="PH"/>
    <property type="match status" value="2"/>
</dbReference>
<feature type="domain" description="PH" evidence="3">
    <location>
        <begin position="212"/>
        <end position="332"/>
    </location>
</feature>
<accession>A0ABD3MIJ9</accession>
<proteinExistence type="predicted"/>
<dbReference type="SMART" id="SM00233">
    <property type="entry name" value="PH"/>
    <property type="match status" value="4"/>
</dbReference>
<dbReference type="CDD" id="cd00821">
    <property type="entry name" value="PH"/>
    <property type="match status" value="1"/>
</dbReference>
<gene>
    <name evidence="4" type="ORF">ACHAWU_001643</name>
</gene>
<dbReference type="SUPFAM" id="SSF50729">
    <property type="entry name" value="PH domain-like"/>
    <property type="match status" value="3"/>
</dbReference>
<dbReference type="PANTHER" id="PTHR23180">
    <property type="entry name" value="CENTAURIN/ARF"/>
    <property type="match status" value="1"/>
</dbReference>
<dbReference type="AlphaFoldDB" id="A0ABD3MIJ9"/>
<dbReference type="GO" id="GO:0046872">
    <property type="term" value="F:metal ion binding"/>
    <property type="evidence" value="ECO:0007669"/>
    <property type="project" value="UniProtKB-KW"/>
</dbReference>
<keyword evidence="5" id="KW-1185">Reference proteome</keyword>
<evidence type="ECO:0000259" key="3">
    <source>
        <dbReference type="PROSITE" id="PS50003"/>
    </source>
</evidence>
<dbReference type="InterPro" id="IPR045258">
    <property type="entry name" value="ACAP1/2/3-like"/>
</dbReference>
<dbReference type="Gene3D" id="2.30.29.30">
    <property type="entry name" value="Pleckstrin-homology domain (PH domain)/Phosphotyrosine-binding domain (PTB)"/>
    <property type="match status" value="2"/>
</dbReference>
<dbReference type="EMBL" id="JALLBG020000131">
    <property type="protein sequence ID" value="KAL3762698.1"/>
    <property type="molecule type" value="Genomic_DNA"/>
</dbReference>
<comment type="caution">
    <text evidence="4">The sequence shown here is derived from an EMBL/GenBank/DDBJ whole genome shotgun (WGS) entry which is preliminary data.</text>
</comment>
<evidence type="ECO:0000256" key="2">
    <source>
        <dbReference type="ARBA" id="ARBA00022833"/>
    </source>
</evidence>
<protein>
    <recommendedName>
        <fullName evidence="3">PH domain-containing protein</fullName>
    </recommendedName>
</protein>
<keyword evidence="2" id="KW-0862">Zinc</keyword>
<dbReference type="PROSITE" id="PS50003">
    <property type="entry name" value="PH_DOMAIN"/>
    <property type="match status" value="3"/>
</dbReference>
<evidence type="ECO:0000313" key="4">
    <source>
        <dbReference type="EMBL" id="KAL3762698.1"/>
    </source>
</evidence>
<sequence>MLAKTGVTKAGYLLLKRQGAYPKSNQWRSNFVVLNDHTLSYCSESHNFERPEENLLLTSGTRVYHGEAAIIRIENGIEQLLLKGKDENEMTEWMRAIHGNVVRLSELARGQLSVKCRGRSREHFLMLHRECITVHPSFTETVKILKIYQLTEASSFVVKDESIEFKSGMKGVETLTITASSDIEHKQWCYALDVAVTRLRKETKTIVPPPHFPVHSGTLFYLDDSMKWKRTYVVMTEDCIFFHEHRRSGFGTPLRHLLTPNAMIFATTLNEHSFEVSSHEMHLPLLSFHDNQSDTLHQPRYQLVLFSDSIHLSALSDSERGEWIFLLEKLIPRSKYDQSDPLQAASLVNDVEELEAEFHSESSPGILLERRGNWAIATLVSESLSRKVSQGSVLSAISGQPTLMMGFDNIVNALSLWKPPLRLSFKLSPRKMGWLMLMTNEKGRRLIRRNNPSRVVWEKVYATLSSGSLTLFTVKKDGKSKKRAFGLYGSAIGLVEPNVIDRSKNCFRVLDGVEYVVLQAESQTSQLEWAVAIAHSISMENGGGILLDKEKMRVARDGGFGLDSAGFPLDGNSVAISSSVIHCANTENGDFATSIVFAKPVKEGSTCRLNTISETAYSSRPESTQEVSNANFLSMEHFASNYFDAHKQVQSSKESFPVQALRSDATHPWHLIDRASSESSASEIFDKVSDFDENTQLNAGDYSKLVQLTEVAGVSTK</sequence>
<name>A0ABD3MIJ9_9STRA</name>
<organism evidence="4 5">
    <name type="scientific">Discostella pseudostelligera</name>
    <dbReference type="NCBI Taxonomy" id="259834"/>
    <lineage>
        <taxon>Eukaryota</taxon>
        <taxon>Sar</taxon>
        <taxon>Stramenopiles</taxon>
        <taxon>Ochrophyta</taxon>
        <taxon>Bacillariophyta</taxon>
        <taxon>Coscinodiscophyceae</taxon>
        <taxon>Thalassiosirophycidae</taxon>
        <taxon>Stephanodiscales</taxon>
        <taxon>Stephanodiscaceae</taxon>
        <taxon>Discostella</taxon>
    </lineage>
</organism>
<reference evidence="4 5" key="1">
    <citation type="submission" date="2024-10" db="EMBL/GenBank/DDBJ databases">
        <title>Updated reference genomes for cyclostephanoid diatoms.</title>
        <authorList>
            <person name="Roberts W.R."/>
            <person name="Alverson A.J."/>
        </authorList>
    </citation>
    <scope>NUCLEOTIDE SEQUENCE [LARGE SCALE GENOMIC DNA]</scope>
    <source>
        <strain evidence="4 5">AJA232-27</strain>
    </source>
</reference>
<dbReference type="Proteomes" id="UP001530293">
    <property type="component" value="Unassembled WGS sequence"/>
</dbReference>
<dbReference type="InterPro" id="IPR011993">
    <property type="entry name" value="PH-like_dom_sf"/>
</dbReference>
<dbReference type="InterPro" id="IPR001849">
    <property type="entry name" value="PH_domain"/>
</dbReference>
<evidence type="ECO:0000256" key="1">
    <source>
        <dbReference type="ARBA" id="ARBA00022723"/>
    </source>
</evidence>
<dbReference type="PANTHER" id="PTHR23180:SF160">
    <property type="entry name" value="ADP-RIBOSYLATION FACTOR GTPASE-ACTIVATING PROTEIN EFFECTOR PROTEIN 1"/>
    <property type="match status" value="1"/>
</dbReference>
<evidence type="ECO:0000313" key="5">
    <source>
        <dbReference type="Proteomes" id="UP001530293"/>
    </source>
</evidence>
<feature type="domain" description="PH" evidence="3">
    <location>
        <begin position="428"/>
        <end position="538"/>
    </location>
</feature>
<keyword evidence="1" id="KW-0479">Metal-binding</keyword>